<name>D7U2E3_VITVI</name>
<dbReference type="PANTHER" id="PTHR31875:SF26">
    <property type="entry name" value="PROTEIN DEHYDRATION-INDUCED 19-RELATED"/>
    <property type="match status" value="1"/>
</dbReference>
<accession>D7U2E3</accession>
<protein>
    <recommendedName>
        <fullName evidence="1">Di19 zinc-binding domain-containing protein</fullName>
    </recommendedName>
</protein>
<keyword evidence="3" id="KW-1185">Reference proteome</keyword>
<dbReference type="InterPro" id="IPR033347">
    <property type="entry name" value="Di19"/>
</dbReference>
<evidence type="ECO:0000259" key="1">
    <source>
        <dbReference type="Pfam" id="PF05605"/>
    </source>
</evidence>
<sequence>MDDDSWSFGFSTSSKSYRSALLSRPDLCIDFDDLEGDDDSKVEFPCPFCSEDFDIVGLCCHIDEEHPTESNYGICTVCGTRVGIDMIEHLTTQHGNIFKISFFTQLS</sequence>
<dbReference type="PANTHER" id="PTHR31875">
    <property type="entry name" value="PROTEIN DEHYDRATION-INDUCED 19"/>
    <property type="match status" value="1"/>
</dbReference>
<evidence type="ECO:0000313" key="2">
    <source>
        <dbReference type="EMBL" id="CBI36909.3"/>
    </source>
</evidence>
<reference evidence="3" key="1">
    <citation type="journal article" date="2007" name="Nature">
        <title>The grapevine genome sequence suggests ancestral hexaploidization in major angiosperm phyla.</title>
        <authorList>
            <consortium name="The French-Italian Public Consortium for Grapevine Genome Characterization."/>
            <person name="Jaillon O."/>
            <person name="Aury J.-M."/>
            <person name="Noel B."/>
            <person name="Policriti A."/>
            <person name="Clepet C."/>
            <person name="Casagrande A."/>
            <person name="Choisne N."/>
            <person name="Aubourg S."/>
            <person name="Vitulo N."/>
            <person name="Jubin C."/>
            <person name="Vezzi A."/>
            <person name="Legeai F."/>
            <person name="Hugueney P."/>
            <person name="Dasilva C."/>
            <person name="Horner D."/>
            <person name="Mica E."/>
            <person name="Jublot D."/>
            <person name="Poulain J."/>
            <person name="Bruyere C."/>
            <person name="Billault A."/>
            <person name="Segurens B."/>
            <person name="Gouyvenoux M."/>
            <person name="Ugarte E."/>
            <person name="Cattonaro F."/>
            <person name="Anthouard V."/>
            <person name="Vico V."/>
            <person name="Del Fabbro C."/>
            <person name="Alaux M."/>
            <person name="Di Gaspero G."/>
            <person name="Dumas V."/>
            <person name="Felice N."/>
            <person name="Paillard S."/>
            <person name="Juman I."/>
            <person name="Moroldo M."/>
            <person name="Scalabrin S."/>
            <person name="Canaguier A."/>
            <person name="Le Clainche I."/>
            <person name="Malacrida G."/>
            <person name="Durand E."/>
            <person name="Pesole G."/>
            <person name="Laucou V."/>
            <person name="Chatelet P."/>
            <person name="Merdinoglu D."/>
            <person name="Delledonne M."/>
            <person name="Pezzotti M."/>
            <person name="Lecharny A."/>
            <person name="Scarpelli C."/>
            <person name="Artiguenave F."/>
            <person name="Pe M.E."/>
            <person name="Valle G."/>
            <person name="Morgante M."/>
            <person name="Caboche M."/>
            <person name="Adam-Blondon A.-F."/>
            <person name="Weissenbach J."/>
            <person name="Quetier F."/>
            <person name="Wincker P."/>
        </authorList>
    </citation>
    <scope>NUCLEOTIDE SEQUENCE [LARGE SCALE GENOMIC DNA]</scope>
    <source>
        <strain evidence="3">cv. Pinot noir / PN40024</strain>
    </source>
</reference>
<evidence type="ECO:0000313" key="3">
    <source>
        <dbReference type="Proteomes" id="UP000009183"/>
    </source>
</evidence>
<dbReference type="HOGENOM" id="CLU_158895_0_0_1"/>
<organism evidence="2 3">
    <name type="scientific">Vitis vinifera</name>
    <name type="common">Grape</name>
    <dbReference type="NCBI Taxonomy" id="29760"/>
    <lineage>
        <taxon>Eukaryota</taxon>
        <taxon>Viridiplantae</taxon>
        <taxon>Streptophyta</taxon>
        <taxon>Embryophyta</taxon>
        <taxon>Tracheophyta</taxon>
        <taxon>Spermatophyta</taxon>
        <taxon>Magnoliopsida</taxon>
        <taxon>eudicotyledons</taxon>
        <taxon>Gunneridae</taxon>
        <taxon>Pentapetalae</taxon>
        <taxon>rosids</taxon>
        <taxon>Vitales</taxon>
        <taxon>Vitaceae</taxon>
        <taxon>Viteae</taxon>
        <taxon>Vitis</taxon>
    </lineage>
</organism>
<feature type="domain" description="Di19 zinc-binding" evidence="1">
    <location>
        <begin position="43"/>
        <end position="95"/>
    </location>
</feature>
<dbReference type="Pfam" id="PF05605">
    <property type="entry name" value="zf-Di19"/>
    <property type="match status" value="1"/>
</dbReference>
<dbReference type="EMBL" id="FN596502">
    <property type="protein sequence ID" value="CBI36909.3"/>
    <property type="molecule type" value="Genomic_DNA"/>
</dbReference>
<dbReference type="OMA" id="CFESKNA"/>
<gene>
    <name evidence="2" type="ordered locus">VIT_07s0005g00990</name>
</gene>
<dbReference type="InterPro" id="IPR008598">
    <property type="entry name" value="Di19_Zn-bd"/>
</dbReference>
<dbReference type="PaxDb" id="29760-VIT_07s0005g00990.t01"/>
<dbReference type="Proteomes" id="UP000009183">
    <property type="component" value="Chromosome 7"/>
</dbReference>
<dbReference type="AlphaFoldDB" id="D7U2E3"/>
<dbReference type="InParanoid" id="D7U2E3"/>
<proteinExistence type="predicted"/>